<evidence type="ECO:0000313" key="1">
    <source>
        <dbReference type="EMBL" id="CAG8642441.1"/>
    </source>
</evidence>
<dbReference type="Proteomes" id="UP000789572">
    <property type="component" value="Unassembled WGS sequence"/>
</dbReference>
<dbReference type="EMBL" id="CAJVPJ010003613">
    <property type="protein sequence ID" value="CAG8642441.1"/>
    <property type="molecule type" value="Genomic_DNA"/>
</dbReference>
<proteinExistence type="predicted"/>
<sequence>VCYSCDPLTCKEKAVCTSPNNEVCCLENAPSERAICELRPNLATNDPLLIIEYNQPGLAVRNITEADVAQLIRGTPGYRVNDIFPNSPTPRLQSNMVFSLNSGQLVSDVLEK</sequence>
<gene>
    <name evidence="1" type="ORF">POCULU_LOCUS9494</name>
</gene>
<evidence type="ECO:0000313" key="2">
    <source>
        <dbReference type="Proteomes" id="UP000789572"/>
    </source>
</evidence>
<dbReference type="AlphaFoldDB" id="A0A9N9GXR9"/>
<name>A0A9N9GXR9_9GLOM</name>
<dbReference type="OrthoDB" id="2344619at2759"/>
<feature type="non-terminal residue" evidence="1">
    <location>
        <position position="112"/>
    </location>
</feature>
<comment type="caution">
    <text evidence="1">The sequence shown here is derived from an EMBL/GenBank/DDBJ whole genome shotgun (WGS) entry which is preliminary data.</text>
</comment>
<accession>A0A9N9GXR9</accession>
<feature type="non-terminal residue" evidence="1">
    <location>
        <position position="1"/>
    </location>
</feature>
<reference evidence="1" key="1">
    <citation type="submission" date="2021-06" db="EMBL/GenBank/DDBJ databases">
        <authorList>
            <person name="Kallberg Y."/>
            <person name="Tangrot J."/>
            <person name="Rosling A."/>
        </authorList>
    </citation>
    <scope>NUCLEOTIDE SEQUENCE</scope>
    <source>
        <strain evidence="1">IA702</strain>
    </source>
</reference>
<protein>
    <submittedName>
        <fullName evidence="1">10341_t:CDS:1</fullName>
    </submittedName>
</protein>
<keyword evidence="2" id="KW-1185">Reference proteome</keyword>
<organism evidence="1 2">
    <name type="scientific">Paraglomus occultum</name>
    <dbReference type="NCBI Taxonomy" id="144539"/>
    <lineage>
        <taxon>Eukaryota</taxon>
        <taxon>Fungi</taxon>
        <taxon>Fungi incertae sedis</taxon>
        <taxon>Mucoromycota</taxon>
        <taxon>Glomeromycotina</taxon>
        <taxon>Glomeromycetes</taxon>
        <taxon>Paraglomerales</taxon>
        <taxon>Paraglomeraceae</taxon>
        <taxon>Paraglomus</taxon>
    </lineage>
</organism>